<comment type="caution">
    <text evidence="3">The sequence shown here is derived from an EMBL/GenBank/DDBJ whole genome shotgun (WGS) entry which is preliminary data.</text>
</comment>
<feature type="compositionally biased region" description="Basic and acidic residues" evidence="1">
    <location>
        <begin position="1023"/>
        <end position="1042"/>
    </location>
</feature>
<gene>
    <name evidence="3" type="ORF">PanWU01x14_165490</name>
</gene>
<dbReference type="SMART" id="SM00293">
    <property type="entry name" value="PWWP"/>
    <property type="match status" value="1"/>
</dbReference>
<proteinExistence type="predicted"/>
<feature type="domain" description="PWWP" evidence="2">
    <location>
        <begin position="666"/>
        <end position="727"/>
    </location>
</feature>
<dbReference type="OrthoDB" id="62853at2759"/>
<evidence type="ECO:0000259" key="2">
    <source>
        <dbReference type="PROSITE" id="PS50812"/>
    </source>
</evidence>
<dbReference type="PROSITE" id="PS50812">
    <property type="entry name" value="PWWP"/>
    <property type="match status" value="1"/>
</dbReference>
<dbReference type="Proteomes" id="UP000237105">
    <property type="component" value="Unassembled WGS sequence"/>
</dbReference>
<feature type="compositionally biased region" description="Polar residues" evidence="1">
    <location>
        <begin position="886"/>
        <end position="899"/>
    </location>
</feature>
<name>A0A2P5CBW4_PARAD</name>
<evidence type="ECO:0000256" key="1">
    <source>
        <dbReference type="SAM" id="MobiDB-lite"/>
    </source>
</evidence>
<dbReference type="EMBL" id="JXTB01000148">
    <property type="protein sequence ID" value="PON58518.1"/>
    <property type="molecule type" value="Genomic_DNA"/>
</dbReference>
<feature type="region of interest" description="Disordered" evidence="1">
    <location>
        <begin position="870"/>
        <end position="911"/>
    </location>
</feature>
<evidence type="ECO:0000313" key="3">
    <source>
        <dbReference type="EMBL" id="PON58518.1"/>
    </source>
</evidence>
<feature type="region of interest" description="Disordered" evidence="1">
    <location>
        <begin position="1"/>
        <end position="36"/>
    </location>
</feature>
<dbReference type="SUPFAM" id="SSF63748">
    <property type="entry name" value="Tudor/PWWP/MBT"/>
    <property type="match status" value="1"/>
</dbReference>
<accession>A0A2P5CBW4</accession>
<dbReference type="Gene3D" id="2.30.30.140">
    <property type="match status" value="1"/>
</dbReference>
<feature type="region of interest" description="Disordered" evidence="1">
    <location>
        <begin position="152"/>
        <end position="183"/>
    </location>
</feature>
<feature type="region of interest" description="Disordered" evidence="1">
    <location>
        <begin position="1132"/>
        <end position="1184"/>
    </location>
</feature>
<keyword evidence="4" id="KW-1185">Reference proteome</keyword>
<dbReference type="PANTHER" id="PTHR42851:SF4">
    <property type="entry name" value="PWWP DOMAIN-CONTAINING PROTEIN"/>
    <property type="match status" value="1"/>
</dbReference>
<dbReference type="InterPro" id="IPR053063">
    <property type="entry name" value="PWWP_domain_containing_PDP"/>
</dbReference>
<feature type="compositionally biased region" description="Basic and acidic residues" evidence="1">
    <location>
        <begin position="160"/>
        <end position="179"/>
    </location>
</feature>
<sequence>MDETKEKDRDVPVGSVSESTVTESEHVAGETLVGSGQVQGQIEGSFNEGLEGHESCHGDDIMVEVLGSDVYVGGVCTSGSGENLDDENGGGAIMDFEVVSERPVNPIVGDGGTVDGSDLRGDAGVLGGEALNQGTGTENEGVREVSSGGVVAEGTGESVSKQEVEVRDEKATDPGRENEVEGPSVVMESVDSENGVAVEADDKVAGGADDELNDTDEALNSGIEIVSTTAVENSSLETQVHEEISEVTGHEEGLNPKLLVDKPSHDTGAGEVGGVDKEVLVSSKVVVLENDALGENSRLVEKEQVKIEIGGSSTQNHISVSPDSESSHQQTLVVVESEVPVTESKVVSVSQQDGNLNTEDYFDHNMSCDIQIESNVEQAMEIDGKAKDAEQVDSDGGHEKVLVSNTEVPGPAEHLKSEENSEKSVTCDVSPVCANTVQEIQVVEKTTDAQRHSLHAGQEIESEKQHETSEKLGGVIENDDHVWADVTTLGQPTLVVHAEVVTPSNSVPDSVDKDVLLLPSGNDKNSQTETACGTETENKVTENANIAPMDTEEVSISAAEVPGHSDNNQKLNSEECLQEGVATNCGVPDRDFVDEVDVKEQVTVADDFGLHGEQDLAAVKEVEDTERPNIGEENIAKWQSLEPESSSVVNQPSYELPLEDEGVFSVPNLVWGKVKSHPWWPGQIFDFADASEKAMKHHKRDCFLVAYFGDRTFAWNEASSLKPFRTHFSQMEKQGNAESFQNAVDSALEEVSRRVELGLACSCIPKVSRDNIQFQIVENAGIRPESSRRGVDESASASFFQANKLLEYVKALAQFPSVESNRLEVVIAKAQLLAFCRFKGFCSLPEFQFSEGLVEKNIIGSRFQDSIHPGEGFEDATPFPKDDEQTSSSQEMLKLQNSSSHKRKHNLRGGAYPKLKEKSLSELMVDGIDSLDEDNWSGRRRNGADYHGEDLTTQDGRKTISVAKVSNSSAFPKQSFKIGECIRRVASQLTGSPPTIKIERVKVDGSGDRPRDGYDISFQSSEDIQRGREDAHKGREDAHKGRVIDPGEYSSLDELLLQLQFIAQDPLKEYNFLNVIINFFSDFRNSVIVGQYSGTELASMDKVSGKRKGGPPETFEFDDMNDTYWTDRVIQNGTEEQPPRRGRKKDNQLPSGQAEKPHQESRRTYSRKRYCNGDNALTPEKPAGYVSENAPAELIMNFSEVKCMPSETNLNKMFRRFGPLKEMETEVDRESSRARVVFKKTLDAEVACNSAGKFNIFGPTLVNYQLSYAPTLPFKASPVITTQDHEMQLNLSAHDHEMQLDLSSHEHGMQLDLSTHDHDMQLDLSSLSNFEVNLV</sequence>
<feature type="region of interest" description="Disordered" evidence="1">
    <location>
        <begin position="126"/>
        <end position="145"/>
    </location>
</feature>
<reference evidence="4" key="1">
    <citation type="submission" date="2016-06" db="EMBL/GenBank/DDBJ databases">
        <title>Parallel loss of symbiosis genes in relatives of nitrogen-fixing non-legume Parasponia.</title>
        <authorList>
            <person name="Van Velzen R."/>
            <person name="Holmer R."/>
            <person name="Bu F."/>
            <person name="Rutten L."/>
            <person name="Van Zeijl A."/>
            <person name="Liu W."/>
            <person name="Santuari L."/>
            <person name="Cao Q."/>
            <person name="Sharma T."/>
            <person name="Shen D."/>
            <person name="Roswanjaya Y."/>
            <person name="Wardhani T."/>
            <person name="Kalhor M.S."/>
            <person name="Jansen J."/>
            <person name="Van den Hoogen J."/>
            <person name="Gungor B."/>
            <person name="Hartog M."/>
            <person name="Hontelez J."/>
            <person name="Verver J."/>
            <person name="Yang W.-C."/>
            <person name="Schijlen E."/>
            <person name="Repin R."/>
            <person name="Schilthuizen M."/>
            <person name="Schranz E."/>
            <person name="Heidstra R."/>
            <person name="Miyata K."/>
            <person name="Fedorova E."/>
            <person name="Kohlen W."/>
            <person name="Bisseling T."/>
            <person name="Smit S."/>
            <person name="Geurts R."/>
        </authorList>
    </citation>
    <scope>NUCLEOTIDE SEQUENCE [LARGE SCALE GENOMIC DNA]</scope>
    <source>
        <strain evidence="4">cv. WU1-14</strain>
    </source>
</reference>
<feature type="compositionally biased region" description="Basic and acidic residues" evidence="1">
    <location>
        <begin position="1"/>
        <end position="11"/>
    </location>
</feature>
<feature type="compositionally biased region" description="Basic and acidic residues" evidence="1">
    <location>
        <begin position="1002"/>
        <end position="1014"/>
    </location>
</feature>
<feature type="region of interest" description="Disordered" evidence="1">
    <location>
        <begin position="1002"/>
        <end position="1042"/>
    </location>
</feature>
<protein>
    <submittedName>
        <fullName evidence="3">PWWP domain containing protein</fullName>
    </submittedName>
</protein>
<organism evidence="3 4">
    <name type="scientific">Parasponia andersonii</name>
    <name type="common">Sponia andersonii</name>
    <dbReference type="NCBI Taxonomy" id="3476"/>
    <lineage>
        <taxon>Eukaryota</taxon>
        <taxon>Viridiplantae</taxon>
        <taxon>Streptophyta</taxon>
        <taxon>Embryophyta</taxon>
        <taxon>Tracheophyta</taxon>
        <taxon>Spermatophyta</taxon>
        <taxon>Magnoliopsida</taxon>
        <taxon>eudicotyledons</taxon>
        <taxon>Gunneridae</taxon>
        <taxon>Pentapetalae</taxon>
        <taxon>rosids</taxon>
        <taxon>fabids</taxon>
        <taxon>Rosales</taxon>
        <taxon>Cannabaceae</taxon>
        <taxon>Parasponia</taxon>
    </lineage>
</organism>
<dbReference type="STRING" id="3476.A0A2P5CBW4"/>
<dbReference type="InterPro" id="IPR000313">
    <property type="entry name" value="PWWP_dom"/>
</dbReference>
<evidence type="ECO:0000313" key="4">
    <source>
        <dbReference type="Proteomes" id="UP000237105"/>
    </source>
</evidence>
<dbReference type="CDD" id="cd05162">
    <property type="entry name" value="PWWP"/>
    <property type="match status" value="1"/>
</dbReference>
<dbReference type="Pfam" id="PF00855">
    <property type="entry name" value="PWWP"/>
    <property type="match status" value="1"/>
</dbReference>
<dbReference type="PANTHER" id="PTHR42851">
    <property type="entry name" value="ALDOLASE-RELATED"/>
    <property type="match status" value="1"/>
</dbReference>